<evidence type="ECO:0000313" key="2">
    <source>
        <dbReference type="Proteomes" id="UP000059188"/>
    </source>
</evidence>
<dbReference type="AlphaFoldDB" id="A0A0B7F793"/>
<dbReference type="EMBL" id="LN679100">
    <property type="protein sequence ID" value="CEL52067.1"/>
    <property type="molecule type" value="Genomic_DNA"/>
</dbReference>
<dbReference type="Proteomes" id="UP000059188">
    <property type="component" value="Unassembled WGS sequence"/>
</dbReference>
<name>A0A0B7F793_THACB</name>
<keyword evidence="2" id="KW-1185">Reference proteome</keyword>
<accession>A0A0B7F793</accession>
<proteinExistence type="predicted"/>
<organism evidence="1 2">
    <name type="scientific">Thanatephorus cucumeris (strain AG1-IB / isolate 7/3/14)</name>
    <name type="common">Lettuce bottom rot fungus</name>
    <name type="synonym">Rhizoctonia solani</name>
    <dbReference type="NCBI Taxonomy" id="1108050"/>
    <lineage>
        <taxon>Eukaryota</taxon>
        <taxon>Fungi</taxon>
        <taxon>Dikarya</taxon>
        <taxon>Basidiomycota</taxon>
        <taxon>Agaricomycotina</taxon>
        <taxon>Agaricomycetes</taxon>
        <taxon>Cantharellales</taxon>
        <taxon>Ceratobasidiaceae</taxon>
        <taxon>Rhizoctonia</taxon>
        <taxon>Rhizoctonia solani AG-1</taxon>
    </lineage>
</organism>
<sequence length="71" mass="8302">MHDIHVVGATFISSESINYKVRKGHRFSRCSVIKRVLYDILVSSMNIVEITRNTPGFGKWYLFQYTIYQVS</sequence>
<evidence type="ECO:0000313" key="1">
    <source>
        <dbReference type="EMBL" id="CEL52067.1"/>
    </source>
</evidence>
<protein>
    <submittedName>
        <fullName evidence="1">Uncharacterized protein</fullName>
    </submittedName>
</protein>
<gene>
    <name evidence="1" type="ORF">RSOLAG1IB_00604</name>
</gene>
<reference evidence="1 2" key="1">
    <citation type="submission" date="2014-11" db="EMBL/GenBank/DDBJ databases">
        <authorList>
            <person name="Wibberg Daniel"/>
        </authorList>
    </citation>
    <scope>NUCLEOTIDE SEQUENCE [LARGE SCALE GENOMIC DNA]</scope>
    <source>
        <strain evidence="1">Rhizoctonia solani AG1-IB 7/3/14</strain>
    </source>
</reference>